<dbReference type="InterPro" id="IPR008966">
    <property type="entry name" value="Adhesion_dom_sf"/>
</dbReference>
<evidence type="ECO:0000256" key="1">
    <source>
        <dbReference type="ARBA" id="ARBA00004561"/>
    </source>
</evidence>
<comment type="subcellular location">
    <subcellularLocation>
        <location evidence="1">Fimbrium</location>
    </subcellularLocation>
</comment>
<proteinExistence type="inferred from homology"/>
<dbReference type="SUPFAM" id="SSF49401">
    <property type="entry name" value="Bacterial adhesins"/>
    <property type="match status" value="1"/>
</dbReference>
<evidence type="ECO:0000259" key="6">
    <source>
        <dbReference type="Pfam" id="PF00419"/>
    </source>
</evidence>
<evidence type="ECO:0000256" key="4">
    <source>
        <dbReference type="ARBA" id="ARBA00023263"/>
    </source>
</evidence>
<dbReference type="PANTHER" id="PTHR33420">
    <property type="entry name" value="FIMBRIAL SUBUNIT ELFA-RELATED"/>
    <property type="match status" value="1"/>
</dbReference>
<feature type="signal peptide" evidence="5">
    <location>
        <begin position="1"/>
        <end position="24"/>
    </location>
</feature>
<gene>
    <name evidence="7" type="ORF">CKQ54_14875</name>
</gene>
<comment type="caution">
    <text evidence="7">The sequence shown here is derived from an EMBL/GenBank/DDBJ whole genome shotgun (WGS) entry which is preliminary data.</text>
</comment>
<dbReference type="InterPro" id="IPR000259">
    <property type="entry name" value="Adhesion_dom_fimbrial"/>
</dbReference>
<dbReference type="InterPro" id="IPR036937">
    <property type="entry name" value="Adhesion_dom_fimbrial_sf"/>
</dbReference>
<name>A0ABX9PZ83_9GAMM</name>
<comment type="similarity">
    <text evidence="2">Belongs to the fimbrial protein family.</text>
</comment>
<keyword evidence="8" id="KW-1185">Reference proteome</keyword>
<organism evidence="7 8">
    <name type="scientific">Rahnella variigena</name>
    <dbReference type="NCBI Taxonomy" id="574964"/>
    <lineage>
        <taxon>Bacteria</taxon>
        <taxon>Pseudomonadati</taxon>
        <taxon>Pseudomonadota</taxon>
        <taxon>Gammaproteobacteria</taxon>
        <taxon>Enterobacterales</taxon>
        <taxon>Yersiniaceae</taxon>
        <taxon>Rahnella</taxon>
    </lineage>
</organism>
<feature type="domain" description="Fimbrial-type adhesion" evidence="6">
    <location>
        <begin position="29"/>
        <end position="165"/>
    </location>
</feature>
<keyword evidence="3 5" id="KW-0732">Signal</keyword>
<protein>
    <recommendedName>
        <fullName evidence="6">Fimbrial-type adhesion domain-containing protein</fullName>
    </recommendedName>
</protein>
<dbReference type="RefSeq" id="WP_120162508.1">
    <property type="nucleotide sequence ID" value="NZ_JBLYPM010000002.1"/>
</dbReference>
<evidence type="ECO:0000256" key="3">
    <source>
        <dbReference type="ARBA" id="ARBA00022729"/>
    </source>
</evidence>
<dbReference type="Pfam" id="PF00419">
    <property type="entry name" value="Fimbrial"/>
    <property type="match status" value="1"/>
</dbReference>
<dbReference type="EMBL" id="NSDJ01000001">
    <property type="protein sequence ID" value="RKF69574.1"/>
    <property type="molecule type" value="Genomic_DNA"/>
</dbReference>
<evidence type="ECO:0000256" key="2">
    <source>
        <dbReference type="ARBA" id="ARBA00006671"/>
    </source>
</evidence>
<sequence>MNKKIIALPLSILLTLGLMETASATGTVNFKGNLAGSICTIDVNNTGTDNSIIELGNIDANALKAVGATSPAVNFKVNMTGCPSGYSSFQFQFSGDEYGSTGDFAVSHGQDDGVVIELKDSHGTQISPNTPIQVAAPASSDTRIELPFTANIRSTKGDAAVGQFVMATNISVLYE</sequence>
<evidence type="ECO:0000256" key="5">
    <source>
        <dbReference type="SAM" id="SignalP"/>
    </source>
</evidence>
<feature type="chain" id="PRO_5045620428" description="Fimbrial-type adhesion domain-containing protein" evidence="5">
    <location>
        <begin position="25"/>
        <end position="175"/>
    </location>
</feature>
<keyword evidence="4" id="KW-0281">Fimbrium</keyword>
<dbReference type="Gene3D" id="2.60.40.1090">
    <property type="entry name" value="Fimbrial-type adhesion domain"/>
    <property type="match status" value="1"/>
</dbReference>
<evidence type="ECO:0000313" key="8">
    <source>
        <dbReference type="Proteomes" id="UP000284853"/>
    </source>
</evidence>
<dbReference type="GeneID" id="302710092"/>
<evidence type="ECO:0000313" key="7">
    <source>
        <dbReference type="EMBL" id="RKF69574.1"/>
    </source>
</evidence>
<accession>A0ABX9PZ83</accession>
<reference evidence="7 8" key="1">
    <citation type="submission" date="2017-08" db="EMBL/GenBank/DDBJ databases">
        <title>Comparative genomics of bacteria isolated from necrotic lesions of AOD affected trees.</title>
        <authorList>
            <person name="Doonan J."/>
            <person name="Denman S."/>
            <person name="Mcdonald J.E."/>
        </authorList>
    </citation>
    <scope>NUCLEOTIDE SEQUENCE [LARGE SCALE GENOMIC DNA]</scope>
    <source>
        <strain evidence="7 8">CIP 105588</strain>
    </source>
</reference>
<dbReference type="InterPro" id="IPR050263">
    <property type="entry name" value="Bact_Fimbrial_Adh_Pro"/>
</dbReference>
<dbReference type="PANTHER" id="PTHR33420:SF3">
    <property type="entry name" value="FIMBRIAL SUBUNIT ELFA"/>
    <property type="match status" value="1"/>
</dbReference>
<dbReference type="Proteomes" id="UP000284853">
    <property type="component" value="Unassembled WGS sequence"/>
</dbReference>